<dbReference type="GO" id="GO:0015074">
    <property type="term" value="P:DNA integration"/>
    <property type="evidence" value="ECO:0007669"/>
    <property type="project" value="InterPro"/>
</dbReference>
<gene>
    <name evidence="3" type="ORF">SCD_n00232</name>
</gene>
<feature type="region of interest" description="Disordered" evidence="1">
    <location>
        <begin position="585"/>
        <end position="679"/>
    </location>
</feature>
<feature type="domain" description="Integrase catalytic" evidence="2">
    <location>
        <begin position="262"/>
        <end position="468"/>
    </location>
</feature>
<evidence type="ECO:0000313" key="3">
    <source>
        <dbReference type="EMBL" id="BAN34081.1"/>
    </source>
</evidence>
<evidence type="ECO:0000256" key="1">
    <source>
        <dbReference type="SAM" id="MobiDB-lite"/>
    </source>
</evidence>
<organism evidence="3 4">
    <name type="scientific">Sulfuricella denitrificans (strain DSM 22764 / NBRC 105220 / skB26)</name>
    <dbReference type="NCBI Taxonomy" id="1163617"/>
    <lineage>
        <taxon>Bacteria</taxon>
        <taxon>Pseudomonadati</taxon>
        <taxon>Pseudomonadota</taxon>
        <taxon>Betaproteobacteria</taxon>
        <taxon>Nitrosomonadales</taxon>
        <taxon>Sulfuricellaceae</taxon>
        <taxon>Sulfuricella</taxon>
    </lineage>
</organism>
<dbReference type="InterPro" id="IPR001584">
    <property type="entry name" value="Integrase_cat-core"/>
</dbReference>
<dbReference type="OrthoDB" id="9816028at2"/>
<feature type="compositionally biased region" description="Basic and acidic residues" evidence="1">
    <location>
        <begin position="618"/>
        <end position="627"/>
    </location>
</feature>
<dbReference type="eggNOG" id="COG2801">
    <property type="taxonomic scope" value="Bacteria"/>
</dbReference>
<evidence type="ECO:0000313" key="4">
    <source>
        <dbReference type="Proteomes" id="UP000015559"/>
    </source>
</evidence>
<feature type="compositionally biased region" description="Basic and acidic residues" evidence="1">
    <location>
        <begin position="648"/>
        <end position="663"/>
    </location>
</feature>
<dbReference type="GO" id="GO:0003676">
    <property type="term" value="F:nucleic acid binding"/>
    <property type="evidence" value="ECO:0007669"/>
    <property type="project" value="InterPro"/>
</dbReference>
<dbReference type="InterPro" id="IPR036397">
    <property type="entry name" value="RNaseH_sf"/>
</dbReference>
<accession>S6AEA5</accession>
<dbReference type="EMBL" id="AP013066">
    <property type="protein sequence ID" value="BAN34081.1"/>
    <property type="molecule type" value="Genomic_DNA"/>
</dbReference>
<dbReference type="HOGENOM" id="CLU_017991_4_0_4"/>
<dbReference type="PROSITE" id="PS50994">
    <property type="entry name" value="INTEGRASE"/>
    <property type="match status" value="1"/>
</dbReference>
<dbReference type="RefSeq" id="WP_009206973.1">
    <property type="nucleotide sequence ID" value="NC_022357.1"/>
</dbReference>
<feature type="compositionally biased region" description="Basic and acidic residues" evidence="1">
    <location>
        <begin position="593"/>
        <end position="605"/>
    </location>
</feature>
<dbReference type="AlphaFoldDB" id="S6AEA5"/>
<reference evidence="3 4" key="1">
    <citation type="journal article" date="2012" name="Appl. Environ. Microbiol.">
        <title>Draft genome sequence of a psychrotolerant sulfur-oxidizing bacterium, Sulfuricella denitrificans skB26, and proteomic insights into cold adaptation.</title>
        <authorList>
            <person name="Watanabe T."/>
            <person name="Kojima H."/>
            <person name="Fukui M."/>
        </authorList>
    </citation>
    <scope>NUCLEOTIDE SEQUENCE [LARGE SCALE GENOMIC DNA]</scope>
    <source>
        <strain evidence="4">skB26</strain>
    </source>
</reference>
<proteinExistence type="predicted"/>
<sequence>MPNTIPLQPGDIVSFRDQNWRILHVEDFERVLATRVSDQRHDFLPIAELGLPVWDGTATSKDSQGKPSDEMGTANIPTSRNAQRLLKRKIRQFMGEELTEEQKKLLDNAIKEFKSIIVILKTPRQARGPLVDELCKKFNISTATAYRHIALVRLHGSPEAILPAVRADSGHYRLKSEVREVMRDHLRKYRFIEEPKTLSNIHELINGALKRGTYQIKECKGISLSALRNMEQETTLKEKLLLQGRKKIVKDKFGSKVGKLPDNDYPLAIVQVDHTPTQVCLVDELDRQPIGDAWLTLVIDTYSRMVLGFFLSLDPPSTLSTGMALAHAFLPKEDFMRSVGVSGEWPCWGFPDIVHVDNAAELNGRMMHGARRLYRFDLRDRPVGSPNFGGHVESAFKTFMYEFKSLPGTKFSNPTERGEYDSEGKAIFTIAEFETLFTEFLVNDYHLRKHRGKEMDRLTPLQKWKKGIFEGDSMPPTGLPERPADPMALRISLLPFYMRTIRNGIVEIFTENYHNPALTLIGDSINLEKPYAERLYEVRYDPRDISQLWLLNPATGDYLDIHFTDLRKGSISLWEHNARKKRLGDPSAQFADQRYESKQRREEFKITSARRTKQQRLANEKERRRAEGSLVKPPPSPNSRSAVSAHKKPLDPERLKALRDKVRPAAVDPSIIKEKPDDT</sequence>
<dbReference type="SUPFAM" id="SSF53098">
    <property type="entry name" value="Ribonuclease H-like"/>
    <property type="match status" value="1"/>
</dbReference>
<feature type="region of interest" description="Disordered" evidence="1">
    <location>
        <begin position="55"/>
        <end position="76"/>
    </location>
</feature>
<dbReference type="STRING" id="1163617.SCD_n00232"/>
<dbReference type="Proteomes" id="UP000015559">
    <property type="component" value="Chromosome"/>
</dbReference>
<name>S6AEA5_SULDS</name>
<evidence type="ECO:0000259" key="2">
    <source>
        <dbReference type="PROSITE" id="PS50994"/>
    </source>
</evidence>
<dbReference type="Gene3D" id="3.30.420.10">
    <property type="entry name" value="Ribonuclease H-like superfamily/Ribonuclease H"/>
    <property type="match status" value="1"/>
</dbReference>
<dbReference type="KEGG" id="sdr:SCD_n00232"/>
<keyword evidence="4" id="KW-1185">Reference proteome</keyword>
<protein>
    <recommendedName>
        <fullName evidence="2">Integrase catalytic domain-containing protein</fullName>
    </recommendedName>
</protein>
<dbReference type="InterPro" id="IPR012337">
    <property type="entry name" value="RNaseH-like_sf"/>
</dbReference>